<name>A0ABV3I4H5_9ACTN</name>
<dbReference type="Proteomes" id="UP001552521">
    <property type="component" value="Unassembled WGS sequence"/>
</dbReference>
<dbReference type="NCBIfam" id="NF040563">
    <property type="entry name" value="guided_IscB"/>
    <property type="match status" value="1"/>
</dbReference>
<keyword evidence="2" id="KW-0378">Hydrolase</keyword>
<feature type="domain" description="HNH nuclease" evidence="1">
    <location>
        <begin position="195"/>
        <end position="246"/>
    </location>
</feature>
<dbReference type="SMART" id="SM00507">
    <property type="entry name" value="HNHc"/>
    <property type="match status" value="1"/>
</dbReference>
<dbReference type="RefSeq" id="WP_364601536.1">
    <property type="nucleotide sequence ID" value="NZ_JBFAQK010000099.1"/>
</dbReference>
<gene>
    <name evidence="2" type="primary">iscB</name>
    <name evidence="2" type="ORF">AB0K36_33890</name>
</gene>
<accession>A0ABV3I4H5</accession>
<sequence>MFVLARDGVPLMPCHPARARELLRRSRAVVVRLAPFTIRLKDRARSRSDVSGVQLRIDPGSKGTGIAVTDTKTENAHDGGTVTVRRGLVSIELLHRGEQIRKAMAQRAGYRRRRRSANCRYRAPRYRNRARPKGWLAPSLRHRVDSVASVADSLCRLAPVTEIHMEHAAFDTHAMSEGRSLSPVEYRKGTLAGTEIREYLLAKWKRSCAYCGASDVPLNVEHIRSRRRGGSSRLSNLTLACVPCNQAKGASPVEEFLAGSPGRLKAILRDVRMPLHDAAAMNATRGRLLDALGLLGPPVRTWTGARTKWNREAMGLNKSHTLDALSVGTMDPENGAGIVRVCEQILVIKATGRGAYARTTPDRFGFPRLRRPRRKKHYGFVTGDFVRATVPAGRWKGTWSGRLATRSTGHHSLTTPQGRFNVSYRHLRLLQRADGCAYSLRQEFRKMG</sequence>
<reference evidence="2 3" key="1">
    <citation type="submission" date="2024-06" db="EMBL/GenBank/DDBJ databases">
        <title>The Natural Products Discovery Center: Release of the First 8490 Sequenced Strains for Exploring Actinobacteria Biosynthetic Diversity.</title>
        <authorList>
            <person name="Kalkreuter E."/>
            <person name="Kautsar S.A."/>
            <person name="Yang D."/>
            <person name="Bader C.D."/>
            <person name="Teijaro C.N."/>
            <person name="Fluegel L."/>
            <person name="Davis C.M."/>
            <person name="Simpson J.R."/>
            <person name="Lauterbach L."/>
            <person name="Steele A.D."/>
            <person name="Gui C."/>
            <person name="Meng S."/>
            <person name="Li G."/>
            <person name="Viehrig K."/>
            <person name="Ye F."/>
            <person name="Su P."/>
            <person name="Kiefer A.F."/>
            <person name="Nichols A."/>
            <person name="Cepeda A.J."/>
            <person name="Yan W."/>
            <person name="Fan B."/>
            <person name="Jiang Y."/>
            <person name="Adhikari A."/>
            <person name="Zheng C.-J."/>
            <person name="Schuster L."/>
            <person name="Cowan T.M."/>
            <person name="Smanski M.J."/>
            <person name="Chevrette M.G."/>
            <person name="De Carvalho L.P.S."/>
            <person name="Shen B."/>
        </authorList>
    </citation>
    <scope>NUCLEOTIDE SEQUENCE [LARGE SCALE GENOMIC DNA]</scope>
    <source>
        <strain evidence="2 3">NPDC049344</strain>
    </source>
</reference>
<proteinExistence type="predicted"/>
<dbReference type="Pfam" id="PF01844">
    <property type="entry name" value="HNH"/>
    <property type="match status" value="1"/>
</dbReference>
<dbReference type="Pfam" id="PF14239">
    <property type="entry name" value="RRXRR"/>
    <property type="match status" value="1"/>
</dbReference>
<protein>
    <submittedName>
        <fullName evidence="2">RNA-guided endonuclease IscB</fullName>
    </submittedName>
</protein>
<dbReference type="InterPro" id="IPR002711">
    <property type="entry name" value="HNH"/>
</dbReference>
<evidence type="ECO:0000313" key="2">
    <source>
        <dbReference type="EMBL" id="MEV4685760.1"/>
    </source>
</evidence>
<organism evidence="2 3">
    <name type="scientific">Streptomyces kurssanovii</name>
    <dbReference type="NCBI Taxonomy" id="67312"/>
    <lineage>
        <taxon>Bacteria</taxon>
        <taxon>Bacillati</taxon>
        <taxon>Actinomycetota</taxon>
        <taxon>Actinomycetes</taxon>
        <taxon>Kitasatosporales</taxon>
        <taxon>Streptomycetaceae</taxon>
        <taxon>Streptomyces</taxon>
    </lineage>
</organism>
<dbReference type="InterPro" id="IPR047693">
    <property type="entry name" value="RNA-guided_IscB-like"/>
</dbReference>
<comment type="caution">
    <text evidence="2">The sequence shown here is derived from an EMBL/GenBank/DDBJ whole genome shotgun (WGS) entry which is preliminary data.</text>
</comment>
<keyword evidence="2" id="KW-0255">Endonuclease</keyword>
<dbReference type="GO" id="GO:0004519">
    <property type="term" value="F:endonuclease activity"/>
    <property type="evidence" value="ECO:0007669"/>
    <property type="project" value="UniProtKB-KW"/>
</dbReference>
<evidence type="ECO:0000313" key="3">
    <source>
        <dbReference type="Proteomes" id="UP001552521"/>
    </source>
</evidence>
<evidence type="ECO:0000259" key="1">
    <source>
        <dbReference type="SMART" id="SM00507"/>
    </source>
</evidence>
<dbReference type="InterPro" id="IPR003615">
    <property type="entry name" value="HNH_nuc"/>
</dbReference>
<dbReference type="EMBL" id="JBFAQK010000099">
    <property type="protein sequence ID" value="MEV4685760.1"/>
    <property type="molecule type" value="Genomic_DNA"/>
</dbReference>
<dbReference type="CDD" id="cd00085">
    <property type="entry name" value="HNHc"/>
    <property type="match status" value="1"/>
</dbReference>
<keyword evidence="3" id="KW-1185">Reference proteome</keyword>
<keyword evidence="2" id="KW-0540">Nuclease</keyword>
<dbReference type="InterPro" id="IPR025938">
    <property type="entry name" value="RRXRR_dom"/>
</dbReference>
<dbReference type="Gene3D" id="1.10.30.50">
    <property type="match status" value="1"/>
</dbReference>